<reference evidence="3 4" key="2">
    <citation type="journal article" date="2022" name="Mar. Drugs">
        <title>Bioassay-Guided Fractionation Leads to the Detection of Cholic Acid Generated by the Rare Thalassomonas sp.</title>
        <authorList>
            <person name="Pheiffer F."/>
            <person name="Schneider Y.K."/>
            <person name="Hansen E.H."/>
            <person name="Andersen J.H."/>
            <person name="Isaksson J."/>
            <person name="Busche T."/>
            <person name="R C."/>
            <person name="Kalinowski J."/>
            <person name="Zyl L.V."/>
            <person name="Trindade M."/>
        </authorList>
    </citation>
    <scope>NUCLEOTIDE SEQUENCE [LARGE SCALE GENOMIC DNA]</scope>
    <source>
        <strain evidence="3 4">XOM25</strain>
    </source>
</reference>
<keyword evidence="4" id="KW-1185">Reference proteome</keyword>
<dbReference type="EMBL" id="CP059733">
    <property type="protein sequence ID" value="WDE03117.1"/>
    <property type="molecule type" value="Genomic_DNA"/>
</dbReference>
<protein>
    <submittedName>
        <fullName evidence="3">PaaI family thioesterase</fullName>
    </submittedName>
</protein>
<dbReference type="InterPro" id="IPR029069">
    <property type="entry name" value="HotDog_dom_sf"/>
</dbReference>
<evidence type="ECO:0000259" key="2">
    <source>
        <dbReference type="Pfam" id="PF03061"/>
    </source>
</evidence>
<dbReference type="Pfam" id="PF03061">
    <property type="entry name" value="4HBT"/>
    <property type="match status" value="1"/>
</dbReference>
<dbReference type="Proteomes" id="UP000032352">
    <property type="component" value="Chromosome"/>
</dbReference>
<dbReference type="RefSeq" id="WP_044840021.1">
    <property type="nucleotide sequence ID" value="NZ_CP059733.1"/>
</dbReference>
<evidence type="ECO:0000313" key="4">
    <source>
        <dbReference type="Proteomes" id="UP000032352"/>
    </source>
</evidence>
<sequence>MTQALHFRRLESMYQAAPINEFYRPDMQISEAEASITIEVDEKHHHSGGGVHGSVYFKMLDDAAFFAANSLEEKVFVLTTSFTTYLTRPVAFGKLTAKGKVVNRNKSQFIAEAVLYDEQDNEIGRGNGIFVRGKLPLTDARGYLSYEPDGGKSGGQG</sequence>
<dbReference type="KEGG" id="tvd:SG34_017050"/>
<dbReference type="AlphaFoldDB" id="A0AAF0C5A5"/>
<keyword evidence="1" id="KW-0378">Hydrolase</keyword>
<dbReference type="InterPro" id="IPR006683">
    <property type="entry name" value="Thioestr_dom"/>
</dbReference>
<feature type="domain" description="Thioesterase" evidence="2">
    <location>
        <begin position="49"/>
        <end position="122"/>
    </location>
</feature>
<name>A0AAF0C5A5_9GAMM</name>
<dbReference type="GO" id="GO:0016289">
    <property type="term" value="F:acyl-CoA hydrolase activity"/>
    <property type="evidence" value="ECO:0007669"/>
    <property type="project" value="UniProtKB-ARBA"/>
</dbReference>
<organism evidence="3 4">
    <name type="scientific">Thalassomonas viridans</name>
    <dbReference type="NCBI Taxonomy" id="137584"/>
    <lineage>
        <taxon>Bacteria</taxon>
        <taxon>Pseudomonadati</taxon>
        <taxon>Pseudomonadota</taxon>
        <taxon>Gammaproteobacteria</taxon>
        <taxon>Alteromonadales</taxon>
        <taxon>Colwelliaceae</taxon>
        <taxon>Thalassomonas</taxon>
    </lineage>
</organism>
<reference evidence="3 4" key="1">
    <citation type="journal article" date="2015" name="Genome Announc.">
        <title>Draft Genome Sequences of Marine Isolates of Thalassomonas viridans and Thalassomonas actiniarum.</title>
        <authorList>
            <person name="Olonade I."/>
            <person name="van Zyl L.J."/>
            <person name="Trindade M."/>
        </authorList>
    </citation>
    <scope>NUCLEOTIDE SEQUENCE [LARGE SCALE GENOMIC DNA]</scope>
    <source>
        <strain evidence="3 4">XOM25</strain>
    </source>
</reference>
<accession>A0AAF0C5A5</accession>
<dbReference type="SUPFAM" id="SSF54637">
    <property type="entry name" value="Thioesterase/thiol ester dehydrase-isomerase"/>
    <property type="match status" value="1"/>
</dbReference>
<dbReference type="NCBIfam" id="TIGR00369">
    <property type="entry name" value="unchar_dom_1"/>
    <property type="match status" value="1"/>
</dbReference>
<gene>
    <name evidence="3" type="ORF">SG34_017050</name>
</gene>
<dbReference type="CDD" id="cd03443">
    <property type="entry name" value="PaaI_thioesterase"/>
    <property type="match status" value="1"/>
</dbReference>
<evidence type="ECO:0000313" key="3">
    <source>
        <dbReference type="EMBL" id="WDE03117.1"/>
    </source>
</evidence>
<evidence type="ECO:0000256" key="1">
    <source>
        <dbReference type="ARBA" id="ARBA00022801"/>
    </source>
</evidence>
<dbReference type="Gene3D" id="3.10.129.10">
    <property type="entry name" value="Hotdog Thioesterase"/>
    <property type="match status" value="1"/>
</dbReference>
<dbReference type="InterPro" id="IPR003736">
    <property type="entry name" value="PAAI_dom"/>
</dbReference>
<proteinExistence type="predicted"/>